<evidence type="ECO:0000313" key="1">
    <source>
        <dbReference type="EMBL" id="SFC86621.1"/>
    </source>
</evidence>
<gene>
    <name evidence="1" type="ORF">SAMN05421780_1113</name>
</gene>
<evidence type="ECO:0000313" key="2">
    <source>
        <dbReference type="Proteomes" id="UP000199514"/>
    </source>
</evidence>
<accession>A0A1I1MMK9</accession>
<dbReference type="AlphaFoldDB" id="A0A1I1MMK9"/>
<dbReference type="STRING" id="927664.SAMN05421780_1113"/>
<dbReference type="RefSeq" id="WP_091515466.1">
    <property type="nucleotide sequence ID" value="NZ_FOLE01000011.1"/>
</dbReference>
<organism evidence="1 2">
    <name type="scientific">Flexibacter flexilis DSM 6793</name>
    <dbReference type="NCBI Taxonomy" id="927664"/>
    <lineage>
        <taxon>Bacteria</taxon>
        <taxon>Pseudomonadati</taxon>
        <taxon>Bacteroidota</taxon>
        <taxon>Cytophagia</taxon>
        <taxon>Cytophagales</taxon>
        <taxon>Flexibacteraceae</taxon>
        <taxon>Flexibacter</taxon>
    </lineage>
</organism>
<proteinExistence type="predicted"/>
<sequence>MKEKEANNFNFTAMSKAQITEAYNFRDFKSVHARIKDIVNIGRRKMFTPKEVSLIVDALGPFGSKP</sequence>
<evidence type="ECO:0008006" key="3">
    <source>
        <dbReference type="Google" id="ProtNLM"/>
    </source>
</evidence>
<dbReference type="EMBL" id="FOLE01000011">
    <property type="protein sequence ID" value="SFC86621.1"/>
    <property type="molecule type" value="Genomic_DNA"/>
</dbReference>
<keyword evidence="2" id="KW-1185">Reference proteome</keyword>
<dbReference type="Proteomes" id="UP000199514">
    <property type="component" value="Unassembled WGS sequence"/>
</dbReference>
<name>A0A1I1MMK9_9BACT</name>
<reference evidence="1 2" key="1">
    <citation type="submission" date="2016-10" db="EMBL/GenBank/DDBJ databases">
        <authorList>
            <person name="de Groot N.N."/>
        </authorList>
    </citation>
    <scope>NUCLEOTIDE SEQUENCE [LARGE SCALE GENOMIC DNA]</scope>
    <source>
        <strain evidence="1 2">DSM 6793</strain>
    </source>
</reference>
<protein>
    <recommendedName>
        <fullName evidence="3">DUF4248 domain-containing protein</fullName>
    </recommendedName>
</protein>